<evidence type="ECO:0000313" key="3">
    <source>
        <dbReference type="EMBL" id="GAA4383291.1"/>
    </source>
</evidence>
<keyword evidence="1" id="KW-1133">Transmembrane helix</keyword>
<dbReference type="EMBL" id="BAABHA010000007">
    <property type="protein sequence ID" value="GAA4383291.1"/>
    <property type="molecule type" value="Genomic_DNA"/>
</dbReference>
<keyword evidence="4" id="KW-1185">Reference proteome</keyword>
<evidence type="ECO:0000259" key="2">
    <source>
        <dbReference type="Pfam" id="PF12158"/>
    </source>
</evidence>
<keyword evidence="1" id="KW-0812">Transmembrane</keyword>
<feature type="domain" description="DUF3592" evidence="2">
    <location>
        <begin position="54"/>
        <end position="101"/>
    </location>
</feature>
<organism evidence="3 4">
    <name type="scientific">Hymenobacter koreensis</name>
    <dbReference type="NCBI Taxonomy" id="1084523"/>
    <lineage>
        <taxon>Bacteria</taxon>
        <taxon>Pseudomonadati</taxon>
        <taxon>Bacteroidota</taxon>
        <taxon>Cytophagia</taxon>
        <taxon>Cytophagales</taxon>
        <taxon>Hymenobacteraceae</taxon>
        <taxon>Hymenobacter</taxon>
    </lineage>
</organism>
<keyword evidence="1" id="KW-0472">Membrane</keyword>
<sequence>MSLTFHAEAVIFLLMGVFFTMAAVYSKRSQQARQQRGLKALATIIALKPSRQLFSPQVRFTTADGRTIEAETESAAEAGQYEVGQQVEVIYDLKNPENVDLAGVKPSGSGFMLLVGLLFTAIGVLQILDIVPVFEEYWH</sequence>
<dbReference type="InterPro" id="IPR021994">
    <property type="entry name" value="DUF3592"/>
</dbReference>
<proteinExistence type="predicted"/>
<comment type="caution">
    <text evidence="3">The sequence shown here is derived from an EMBL/GenBank/DDBJ whole genome shotgun (WGS) entry which is preliminary data.</text>
</comment>
<dbReference type="RefSeq" id="WP_345224545.1">
    <property type="nucleotide sequence ID" value="NZ_BAABHA010000007.1"/>
</dbReference>
<dbReference type="Pfam" id="PF12158">
    <property type="entry name" value="DUF3592"/>
    <property type="match status" value="1"/>
</dbReference>
<accession>A0ABP8J1F9</accession>
<dbReference type="Proteomes" id="UP001500454">
    <property type="component" value="Unassembled WGS sequence"/>
</dbReference>
<feature type="transmembrane region" description="Helical" evidence="1">
    <location>
        <begin position="6"/>
        <end position="26"/>
    </location>
</feature>
<gene>
    <name evidence="3" type="ORF">GCM10023186_24310</name>
</gene>
<protein>
    <recommendedName>
        <fullName evidence="2">DUF3592 domain-containing protein</fullName>
    </recommendedName>
</protein>
<feature type="transmembrane region" description="Helical" evidence="1">
    <location>
        <begin position="111"/>
        <end position="134"/>
    </location>
</feature>
<evidence type="ECO:0000256" key="1">
    <source>
        <dbReference type="SAM" id="Phobius"/>
    </source>
</evidence>
<name>A0ABP8J1F9_9BACT</name>
<reference evidence="4" key="1">
    <citation type="journal article" date="2019" name="Int. J. Syst. Evol. Microbiol.">
        <title>The Global Catalogue of Microorganisms (GCM) 10K type strain sequencing project: providing services to taxonomists for standard genome sequencing and annotation.</title>
        <authorList>
            <consortium name="The Broad Institute Genomics Platform"/>
            <consortium name="The Broad Institute Genome Sequencing Center for Infectious Disease"/>
            <person name="Wu L."/>
            <person name="Ma J."/>
        </authorList>
    </citation>
    <scope>NUCLEOTIDE SEQUENCE [LARGE SCALE GENOMIC DNA]</scope>
    <source>
        <strain evidence="4">JCM 17924</strain>
    </source>
</reference>
<evidence type="ECO:0000313" key="4">
    <source>
        <dbReference type="Proteomes" id="UP001500454"/>
    </source>
</evidence>